<evidence type="ECO:0000256" key="4">
    <source>
        <dbReference type="ARBA" id="ARBA00022989"/>
    </source>
</evidence>
<dbReference type="EMBL" id="BSTX01000001">
    <property type="protein sequence ID" value="GLZ76044.1"/>
    <property type="molecule type" value="Genomic_DNA"/>
</dbReference>
<dbReference type="Proteomes" id="UP001165079">
    <property type="component" value="Unassembled WGS sequence"/>
</dbReference>
<evidence type="ECO:0000256" key="7">
    <source>
        <dbReference type="SAM" id="MobiDB-lite"/>
    </source>
</evidence>
<dbReference type="PANTHER" id="PTHR23427">
    <property type="entry name" value="SURFEIT LOCUS PROTEIN"/>
    <property type="match status" value="1"/>
</dbReference>
<evidence type="ECO:0000313" key="9">
    <source>
        <dbReference type="Proteomes" id="UP001165079"/>
    </source>
</evidence>
<organism evidence="8 9">
    <name type="scientific">Actinorhabdospora filicis</name>
    <dbReference type="NCBI Taxonomy" id="1785913"/>
    <lineage>
        <taxon>Bacteria</taxon>
        <taxon>Bacillati</taxon>
        <taxon>Actinomycetota</taxon>
        <taxon>Actinomycetes</taxon>
        <taxon>Micromonosporales</taxon>
        <taxon>Micromonosporaceae</taxon>
        <taxon>Actinorhabdospora</taxon>
    </lineage>
</organism>
<feature type="transmembrane region" description="Helical" evidence="6">
    <location>
        <begin position="12"/>
        <end position="32"/>
    </location>
</feature>
<dbReference type="AlphaFoldDB" id="A0A9W6SIC9"/>
<dbReference type="PROSITE" id="PS50895">
    <property type="entry name" value="SURF1"/>
    <property type="match status" value="1"/>
</dbReference>
<evidence type="ECO:0000256" key="6">
    <source>
        <dbReference type="RuleBase" id="RU363076"/>
    </source>
</evidence>
<evidence type="ECO:0000256" key="2">
    <source>
        <dbReference type="ARBA" id="ARBA00007165"/>
    </source>
</evidence>
<dbReference type="Pfam" id="PF02104">
    <property type="entry name" value="SURF1"/>
    <property type="match status" value="1"/>
</dbReference>
<evidence type="ECO:0000313" key="8">
    <source>
        <dbReference type="EMBL" id="GLZ76044.1"/>
    </source>
</evidence>
<feature type="transmembrane region" description="Helical" evidence="6">
    <location>
        <begin position="212"/>
        <end position="234"/>
    </location>
</feature>
<feature type="region of interest" description="Disordered" evidence="7">
    <location>
        <begin position="242"/>
        <end position="261"/>
    </location>
</feature>
<keyword evidence="3 6" id="KW-0812">Transmembrane</keyword>
<proteinExistence type="inferred from homology"/>
<dbReference type="GO" id="GO:0005886">
    <property type="term" value="C:plasma membrane"/>
    <property type="evidence" value="ECO:0007669"/>
    <property type="project" value="UniProtKB-SubCell"/>
</dbReference>
<name>A0A9W6SIC9_9ACTN</name>
<gene>
    <name evidence="8" type="ORF">Afil01_08510</name>
</gene>
<evidence type="ECO:0000256" key="5">
    <source>
        <dbReference type="ARBA" id="ARBA00023136"/>
    </source>
</evidence>
<sequence>MSSTGYRFLATPRWLGIIVGGIAAVILCAFLAQWQYGRYEERAEANDRVAHGAEAAPRPLTEVMPGGRLAKDDQWTHATATGSYDPAKQVFLRGRTVNGSTGWEVVVPFTLTDGTVVLVDRGWVEPADGMKPPTVPAPPSGTVTLTGRVRPAETAVGEVAVKDGVLQGRRVNPEQIAAQVALPLLTGGYLTPDEPDQGFTGLPVPQERSWQNFAYAYQWWLFAGLIPIGLVILARKEARGDKRTARIGDRADEDESVPSAV</sequence>
<reference evidence="8" key="1">
    <citation type="submission" date="2023-03" db="EMBL/GenBank/DDBJ databases">
        <title>Actinorhabdospora filicis NBRC 111898.</title>
        <authorList>
            <person name="Ichikawa N."/>
            <person name="Sato H."/>
            <person name="Tonouchi N."/>
        </authorList>
    </citation>
    <scope>NUCLEOTIDE SEQUENCE</scope>
    <source>
        <strain evidence="8">NBRC 111898</strain>
    </source>
</reference>
<dbReference type="InterPro" id="IPR045214">
    <property type="entry name" value="Surf1/Surf4"/>
</dbReference>
<comment type="caution">
    <text evidence="8">The sequence shown here is derived from an EMBL/GenBank/DDBJ whole genome shotgun (WGS) entry which is preliminary data.</text>
</comment>
<comment type="subcellular location">
    <subcellularLocation>
        <location evidence="6">Cell membrane</location>
        <topology evidence="6">Multi-pass membrane protein</topology>
    </subcellularLocation>
    <subcellularLocation>
        <location evidence="1">Membrane</location>
    </subcellularLocation>
</comment>
<keyword evidence="9" id="KW-1185">Reference proteome</keyword>
<keyword evidence="6" id="KW-1003">Cell membrane</keyword>
<keyword evidence="5 6" id="KW-0472">Membrane</keyword>
<keyword evidence="4 6" id="KW-1133">Transmembrane helix</keyword>
<dbReference type="CDD" id="cd06662">
    <property type="entry name" value="SURF1"/>
    <property type="match status" value="1"/>
</dbReference>
<dbReference type="PANTHER" id="PTHR23427:SF2">
    <property type="entry name" value="SURFEIT LOCUS PROTEIN 1"/>
    <property type="match status" value="1"/>
</dbReference>
<accession>A0A9W6SIC9</accession>
<dbReference type="InterPro" id="IPR002994">
    <property type="entry name" value="Surf1/Shy1"/>
</dbReference>
<feature type="compositionally biased region" description="Acidic residues" evidence="7">
    <location>
        <begin position="251"/>
        <end position="261"/>
    </location>
</feature>
<protein>
    <recommendedName>
        <fullName evidence="6">SURF1-like protein</fullName>
    </recommendedName>
</protein>
<evidence type="ECO:0000256" key="1">
    <source>
        <dbReference type="ARBA" id="ARBA00004370"/>
    </source>
</evidence>
<dbReference type="RefSeq" id="WP_285661244.1">
    <property type="nucleotide sequence ID" value="NZ_BSTX01000001.1"/>
</dbReference>
<comment type="similarity">
    <text evidence="2 6">Belongs to the SURF1 family.</text>
</comment>
<evidence type="ECO:0000256" key="3">
    <source>
        <dbReference type="ARBA" id="ARBA00022692"/>
    </source>
</evidence>